<evidence type="ECO:0000256" key="8">
    <source>
        <dbReference type="ARBA" id="ARBA00022927"/>
    </source>
</evidence>
<evidence type="ECO:0000313" key="12">
    <source>
        <dbReference type="EMBL" id="SFM42720.1"/>
    </source>
</evidence>
<dbReference type="STRING" id="488535.SAMN04487963_2541"/>
<evidence type="ECO:0000256" key="4">
    <source>
        <dbReference type="ARBA" id="ARBA00022448"/>
    </source>
</evidence>
<organism evidence="12 13">
    <name type="scientific">Marinobacter zhejiangensis</name>
    <dbReference type="NCBI Taxonomy" id="488535"/>
    <lineage>
        <taxon>Bacteria</taxon>
        <taxon>Pseudomonadati</taxon>
        <taxon>Pseudomonadota</taxon>
        <taxon>Gammaproteobacteria</taxon>
        <taxon>Pseudomonadales</taxon>
        <taxon>Marinobacteraceae</taxon>
        <taxon>Marinobacter</taxon>
    </lineage>
</organism>
<dbReference type="Proteomes" id="UP000198519">
    <property type="component" value="Unassembled WGS sequence"/>
</dbReference>
<evidence type="ECO:0000256" key="1">
    <source>
        <dbReference type="ARBA" id="ARBA00004533"/>
    </source>
</evidence>
<gene>
    <name evidence="12" type="ORF">SAMN04487963_2541</name>
</gene>
<evidence type="ECO:0000256" key="9">
    <source>
        <dbReference type="ARBA" id="ARBA00023136"/>
    </source>
</evidence>
<keyword evidence="8" id="KW-0653">Protein transport</keyword>
<comment type="similarity">
    <text evidence="2">Belongs to the GSP N family.</text>
</comment>
<evidence type="ECO:0000256" key="6">
    <source>
        <dbReference type="ARBA" id="ARBA00022519"/>
    </source>
</evidence>
<evidence type="ECO:0000256" key="5">
    <source>
        <dbReference type="ARBA" id="ARBA00022475"/>
    </source>
</evidence>
<dbReference type="GO" id="GO:0015628">
    <property type="term" value="P:protein secretion by the type II secretion system"/>
    <property type="evidence" value="ECO:0007669"/>
    <property type="project" value="InterPro"/>
</dbReference>
<keyword evidence="9 11" id="KW-0472">Membrane</keyword>
<keyword evidence="4" id="KW-0813">Transport</keyword>
<name>A0A1I4QSM3_9GAMM</name>
<comment type="subcellular location">
    <subcellularLocation>
        <location evidence="1">Cell inner membrane</location>
    </subcellularLocation>
</comment>
<sequence>MTQTSQRSFLRPGKLVLIFVLGAIAYLAALVVWVPAGWLWQQAAGHVRLPPQVRVQAVSGTLWEGAALLKLQGRDVRAQWHMDWPAGTRLPLDLSLETRASRLQGRVLAGLDGAVSVDASGQVHVAEFEDMIRQSGGAMLEGDIIIDRLAATWADNQLSQARGAGHWPGGLVTWPMGDDYQSTVFPAMDANLTESAEGVSLAISAQGQQEPAAEADVLRNGMLRIRVYKRLVDLAGQSWSAAANPGDVVFRVEQPLLPGVRF</sequence>
<evidence type="ECO:0000313" key="13">
    <source>
        <dbReference type="Proteomes" id="UP000198519"/>
    </source>
</evidence>
<dbReference type="GO" id="GO:0005886">
    <property type="term" value="C:plasma membrane"/>
    <property type="evidence" value="ECO:0007669"/>
    <property type="project" value="UniProtKB-SubCell"/>
</dbReference>
<accession>A0A1I4QSM3</accession>
<evidence type="ECO:0000256" key="2">
    <source>
        <dbReference type="ARBA" id="ARBA00007208"/>
    </source>
</evidence>
<dbReference type="GO" id="GO:0015627">
    <property type="term" value="C:type II protein secretion system complex"/>
    <property type="evidence" value="ECO:0007669"/>
    <property type="project" value="InterPro"/>
</dbReference>
<keyword evidence="6" id="KW-0997">Cell inner membrane</keyword>
<dbReference type="AlphaFoldDB" id="A0A1I4QSM3"/>
<proteinExistence type="inferred from homology"/>
<dbReference type="EMBL" id="FOUE01000003">
    <property type="protein sequence ID" value="SFM42720.1"/>
    <property type="molecule type" value="Genomic_DNA"/>
</dbReference>
<reference evidence="13" key="1">
    <citation type="submission" date="2016-10" db="EMBL/GenBank/DDBJ databases">
        <authorList>
            <person name="Varghese N."/>
            <person name="Submissions S."/>
        </authorList>
    </citation>
    <scope>NUCLEOTIDE SEQUENCE [LARGE SCALE GENOMIC DNA]</scope>
    <source>
        <strain evidence="13">CGMCC 1.7061</strain>
    </source>
</reference>
<dbReference type="OrthoDB" id="6359046at2"/>
<dbReference type="Pfam" id="PF01203">
    <property type="entry name" value="T2SSN"/>
    <property type="match status" value="1"/>
</dbReference>
<evidence type="ECO:0000256" key="7">
    <source>
        <dbReference type="ARBA" id="ARBA00022692"/>
    </source>
</evidence>
<keyword evidence="11" id="KW-1133">Transmembrane helix</keyword>
<keyword evidence="13" id="KW-1185">Reference proteome</keyword>
<feature type="transmembrane region" description="Helical" evidence="11">
    <location>
        <begin position="15"/>
        <end position="40"/>
    </location>
</feature>
<keyword evidence="7 11" id="KW-0812">Transmembrane</keyword>
<protein>
    <recommendedName>
        <fullName evidence="3">Type II secretion system protein N</fullName>
    </recommendedName>
    <alternativeName>
        <fullName evidence="10">General secretion pathway protein N</fullName>
    </alternativeName>
</protein>
<evidence type="ECO:0000256" key="10">
    <source>
        <dbReference type="ARBA" id="ARBA00030772"/>
    </source>
</evidence>
<dbReference type="RefSeq" id="WP_092023074.1">
    <property type="nucleotide sequence ID" value="NZ_FOUE01000003.1"/>
</dbReference>
<evidence type="ECO:0000256" key="11">
    <source>
        <dbReference type="SAM" id="Phobius"/>
    </source>
</evidence>
<dbReference type="InterPro" id="IPR022792">
    <property type="entry name" value="T2SS_protein-GspN"/>
</dbReference>
<evidence type="ECO:0000256" key="3">
    <source>
        <dbReference type="ARBA" id="ARBA00021563"/>
    </source>
</evidence>
<keyword evidence="5" id="KW-1003">Cell membrane</keyword>